<reference evidence="2" key="1">
    <citation type="journal article" date="2019" name="Int. J. Syst. Evol. Microbiol.">
        <title>The Global Catalogue of Microorganisms (GCM) 10K type strain sequencing project: providing services to taxonomists for standard genome sequencing and annotation.</title>
        <authorList>
            <consortium name="The Broad Institute Genomics Platform"/>
            <consortium name="The Broad Institute Genome Sequencing Center for Infectious Disease"/>
            <person name="Wu L."/>
            <person name="Ma J."/>
        </authorList>
    </citation>
    <scope>NUCLEOTIDE SEQUENCE [LARGE SCALE GENOMIC DNA]</scope>
    <source>
        <strain evidence="2">CGMCC 1.12922</strain>
    </source>
</reference>
<evidence type="ECO:0008006" key="3">
    <source>
        <dbReference type="Google" id="ProtNLM"/>
    </source>
</evidence>
<keyword evidence="2" id="KW-1185">Reference proteome</keyword>
<dbReference type="EMBL" id="BMGI01000005">
    <property type="protein sequence ID" value="GGD43477.1"/>
    <property type="molecule type" value="Genomic_DNA"/>
</dbReference>
<accession>A0ABQ1QTU6</accession>
<name>A0ABQ1QTU6_9RHOB</name>
<dbReference type="SUPFAM" id="SSF56762">
    <property type="entry name" value="HydB/Nqo4-like"/>
    <property type="match status" value="1"/>
</dbReference>
<dbReference type="Proteomes" id="UP000617355">
    <property type="component" value="Unassembled WGS sequence"/>
</dbReference>
<gene>
    <name evidence="1" type="ORF">GCM10011358_29110</name>
</gene>
<protein>
    <recommendedName>
        <fullName evidence="3">Ni,Fe-hydrogenase I large subunit</fullName>
    </recommendedName>
</protein>
<comment type="caution">
    <text evidence="1">The sequence shown here is derived from an EMBL/GenBank/DDBJ whole genome shotgun (WGS) entry which is preliminary data.</text>
</comment>
<dbReference type="PANTHER" id="PTHR42958">
    <property type="entry name" value="HYDROGENASE-2 LARGE CHAIN"/>
    <property type="match status" value="1"/>
</dbReference>
<organism evidence="1 2">
    <name type="scientific">Sinisalibacter lacisalsi</name>
    <dbReference type="NCBI Taxonomy" id="1526570"/>
    <lineage>
        <taxon>Bacteria</taxon>
        <taxon>Pseudomonadati</taxon>
        <taxon>Pseudomonadota</taxon>
        <taxon>Alphaproteobacteria</taxon>
        <taxon>Rhodobacterales</taxon>
        <taxon>Roseobacteraceae</taxon>
        <taxon>Sinisalibacter</taxon>
    </lineage>
</organism>
<sequence length="332" mass="33788">MTRPSPDIAGTIRVTLTPENGRVGGVVIASTRPVAAARMFEGLQAAEMTRRIGRVFSLCGAAQTVAALDAVEQALGIAPAPGVAAAREAARLAEMLTQTVMRLALHWPRALGLDLRPDLVRAALEAERGLEARVLGEGWRQPGAALGAPGALDDRLAPLMALADDPLPGALAEALAARGIEGFGALAPGQGPEAGALSRNWDSPAVAALRARHGAGLAVRLAASRHDLEALPDALAAALARVAETPPRPATRDTGRGAATVETARGPLTHRVEIADGIVTACETEAPTEANFTARGPVATGLTGAPLDPVAAELHVLAIDPCVACSVEFAAG</sequence>
<proteinExistence type="predicted"/>
<evidence type="ECO:0000313" key="1">
    <source>
        <dbReference type="EMBL" id="GGD43477.1"/>
    </source>
</evidence>
<dbReference type="PANTHER" id="PTHR42958:SF4">
    <property type="entry name" value="HYDROGENASE EXPRESSION_FORMATION PROTEIN HUPK"/>
    <property type="match status" value="1"/>
</dbReference>
<dbReference type="Gene3D" id="1.10.645.10">
    <property type="entry name" value="Cytochrome-c3 Hydrogenase, chain B"/>
    <property type="match status" value="2"/>
</dbReference>
<dbReference type="InterPro" id="IPR050867">
    <property type="entry name" value="NiFe/NiFeSe_hydrgnase_LSU"/>
</dbReference>
<evidence type="ECO:0000313" key="2">
    <source>
        <dbReference type="Proteomes" id="UP000617355"/>
    </source>
</evidence>
<dbReference type="RefSeq" id="WP_188529084.1">
    <property type="nucleotide sequence ID" value="NZ_BMGI01000005.1"/>
</dbReference>
<dbReference type="InterPro" id="IPR029014">
    <property type="entry name" value="NiFe-Hase_large"/>
</dbReference>